<dbReference type="InterPro" id="IPR011749">
    <property type="entry name" value="CHP02243"/>
</dbReference>
<dbReference type="RefSeq" id="WP_378257289.1">
    <property type="nucleotide sequence ID" value="NZ_JBHSIT010000005.1"/>
</dbReference>
<protein>
    <submittedName>
        <fullName evidence="1">Baseplate assembly protein</fullName>
    </submittedName>
</protein>
<evidence type="ECO:0000313" key="2">
    <source>
        <dbReference type="Proteomes" id="UP001595872"/>
    </source>
</evidence>
<organism evidence="1 2">
    <name type="scientific">Actinomadura gamaensis</name>
    <dbReference type="NCBI Taxonomy" id="1763541"/>
    <lineage>
        <taxon>Bacteria</taxon>
        <taxon>Bacillati</taxon>
        <taxon>Actinomycetota</taxon>
        <taxon>Actinomycetes</taxon>
        <taxon>Streptosporangiales</taxon>
        <taxon>Thermomonosporaceae</taxon>
        <taxon>Actinomadura</taxon>
    </lineage>
</organism>
<dbReference type="NCBIfam" id="TIGR02243">
    <property type="entry name" value="putative baseplate assembly protein"/>
    <property type="match status" value="1"/>
</dbReference>
<dbReference type="EMBL" id="JBHSIT010000005">
    <property type="protein sequence ID" value="MFC4909636.1"/>
    <property type="molecule type" value="Genomic_DNA"/>
</dbReference>
<accession>A0ABV9U1X3</accession>
<sequence>MALPSPNLDDRHFQQFVDDAKRYIQRRAPEWTDHNVSDPGVTLIEAVAHMADQIVYRLNRVPDKNYLAFLDLLGITLLPPSAARTDVTFWLSAPQELTVTLPPHTEVATARTETEESTVFATETALDVVPCELVRLGAQQHDGPLADRTADLLEGKDVDCFGSPPRPGDVLAFGLSAAVPSCAVLLRLDSRVDGVGVDPRQPPLVWEAWTGSGWRECEVDGDGTGGLNRPGEIVLHVPAGHQTSRLGAHEAAWIRCRVLEPRPGQPFYSVSPTVRSAEAATIGGTTGAVHAELITDEVLGESAGVPGQRFELSRTPVVDGTPPLVLESSAGDGWDTWEVVDHFAASGPDDRHVRLDSATGEVAFGPAVRLPDGGLRQYGAVPPKGALLRARSYRTGGGHAGNVARGALCVLRSSIPYVARVTNREAARGGVDAETLDEARRRAPITLRAQDRAVTPRDYEELARRAAPEAARLRCLPVDEAGVGAVRVLVVPQAVPDSGGRLRFEHLVPEDDLLARITRYLDDRRPIGVRLAVGPPFYQGVTVVATLHAFAAAEAEKVRAAALAALYAHLDPLTGGADGRGWPFGRPLQAGEVFAALQRVPGVELVDEVRLHAADPLTGKRGEAVDRIDLSPAALLFSHDHKVRVLGGKQ</sequence>
<reference evidence="2" key="1">
    <citation type="journal article" date="2019" name="Int. J. Syst. Evol. Microbiol.">
        <title>The Global Catalogue of Microorganisms (GCM) 10K type strain sequencing project: providing services to taxonomists for standard genome sequencing and annotation.</title>
        <authorList>
            <consortium name="The Broad Institute Genomics Platform"/>
            <consortium name="The Broad Institute Genome Sequencing Center for Infectious Disease"/>
            <person name="Wu L."/>
            <person name="Ma J."/>
        </authorList>
    </citation>
    <scope>NUCLEOTIDE SEQUENCE [LARGE SCALE GENOMIC DNA]</scope>
    <source>
        <strain evidence="2">KLKA75</strain>
    </source>
</reference>
<gene>
    <name evidence="1" type="ORF">ACFPCY_20095</name>
</gene>
<proteinExistence type="predicted"/>
<comment type="caution">
    <text evidence="1">The sequence shown here is derived from an EMBL/GenBank/DDBJ whole genome shotgun (WGS) entry which is preliminary data.</text>
</comment>
<name>A0ABV9U1X3_9ACTN</name>
<evidence type="ECO:0000313" key="1">
    <source>
        <dbReference type="EMBL" id="MFC4909636.1"/>
    </source>
</evidence>
<keyword evidence="2" id="KW-1185">Reference proteome</keyword>
<dbReference type="Proteomes" id="UP001595872">
    <property type="component" value="Unassembled WGS sequence"/>
</dbReference>